<name>A0A8S3ZPF3_9EUPU</name>
<gene>
    <name evidence="3" type="ORF">CUNI_LOCUS16817</name>
</gene>
<dbReference type="AlphaFoldDB" id="A0A8S3ZPF3"/>
<keyword evidence="2" id="KW-0472">Membrane</keyword>
<reference evidence="3" key="1">
    <citation type="submission" date="2021-04" db="EMBL/GenBank/DDBJ databases">
        <authorList>
            <consortium name="Molecular Ecology Group"/>
        </authorList>
    </citation>
    <scope>NUCLEOTIDE SEQUENCE</scope>
</reference>
<keyword evidence="4" id="KW-1185">Reference proteome</keyword>
<feature type="region of interest" description="Disordered" evidence="1">
    <location>
        <begin position="100"/>
        <end position="121"/>
    </location>
</feature>
<keyword evidence="2" id="KW-0812">Transmembrane</keyword>
<evidence type="ECO:0000313" key="4">
    <source>
        <dbReference type="Proteomes" id="UP000678393"/>
    </source>
</evidence>
<dbReference type="Proteomes" id="UP000678393">
    <property type="component" value="Unassembled WGS sequence"/>
</dbReference>
<accession>A0A8S3ZPF3</accession>
<evidence type="ECO:0000313" key="3">
    <source>
        <dbReference type="EMBL" id="CAG5131259.1"/>
    </source>
</evidence>
<evidence type="ECO:0000256" key="1">
    <source>
        <dbReference type="SAM" id="MobiDB-lite"/>
    </source>
</evidence>
<feature type="transmembrane region" description="Helical" evidence="2">
    <location>
        <begin position="20"/>
        <end position="42"/>
    </location>
</feature>
<proteinExistence type="predicted"/>
<protein>
    <submittedName>
        <fullName evidence="3">Uncharacterized protein</fullName>
    </submittedName>
</protein>
<evidence type="ECO:0000256" key="2">
    <source>
        <dbReference type="SAM" id="Phobius"/>
    </source>
</evidence>
<dbReference type="EMBL" id="CAJHNH020004557">
    <property type="protein sequence ID" value="CAG5131259.1"/>
    <property type="molecule type" value="Genomic_DNA"/>
</dbReference>
<sequence>MASFGIRMCMALQHRERRRVIVILFTASMLCFIYLATINVIISDSEINLHLNGKDELHLKSVWTYKQDDVNHVKDADSRMAQPVFNSQTTNPTQFLLDQQPDDVSEEGESSSRHVWKKDQTRPNSKAIYNSTAFTRKLITTMTFNNTLVVDCKESPYIECVPPNLKPTPGKVFKITYDPGGSLNLNWISQAVRSINARFARRR</sequence>
<comment type="caution">
    <text evidence="3">The sequence shown here is derived from an EMBL/GenBank/DDBJ whole genome shotgun (WGS) entry which is preliminary data.</text>
</comment>
<feature type="compositionally biased region" description="Acidic residues" evidence="1">
    <location>
        <begin position="100"/>
        <end position="109"/>
    </location>
</feature>
<keyword evidence="2" id="KW-1133">Transmembrane helix</keyword>
<organism evidence="3 4">
    <name type="scientific">Candidula unifasciata</name>
    <dbReference type="NCBI Taxonomy" id="100452"/>
    <lineage>
        <taxon>Eukaryota</taxon>
        <taxon>Metazoa</taxon>
        <taxon>Spiralia</taxon>
        <taxon>Lophotrochozoa</taxon>
        <taxon>Mollusca</taxon>
        <taxon>Gastropoda</taxon>
        <taxon>Heterobranchia</taxon>
        <taxon>Euthyneura</taxon>
        <taxon>Panpulmonata</taxon>
        <taxon>Eupulmonata</taxon>
        <taxon>Stylommatophora</taxon>
        <taxon>Helicina</taxon>
        <taxon>Helicoidea</taxon>
        <taxon>Geomitridae</taxon>
        <taxon>Candidula</taxon>
    </lineage>
</organism>